<reference evidence="1" key="2">
    <citation type="submission" date="2021-09" db="EMBL/GenBank/DDBJ databases">
        <authorList>
            <person name="Gilroy R."/>
        </authorList>
    </citation>
    <scope>NUCLEOTIDE SEQUENCE</scope>
    <source>
        <strain evidence="1">ChiBcec21-2208</strain>
    </source>
</reference>
<dbReference type="AlphaFoldDB" id="A0A921IK03"/>
<proteinExistence type="predicted"/>
<evidence type="ECO:0008006" key="3">
    <source>
        <dbReference type="Google" id="ProtNLM"/>
    </source>
</evidence>
<dbReference type="EMBL" id="DYVE01000199">
    <property type="protein sequence ID" value="HJG28501.1"/>
    <property type="molecule type" value="Genomic_DNA"/>
</dbReference>
<name>A0A921IK03_9FIRM</name>
<gene>
    <name evidence="1" type="ORF">K8V20_07640</name>
</gene>
<dbReference type="Proteomes" id="UP000782880">
    <property type="component" value="Unassembled WGS sequence"/>
</dbReference>
<protein>
    <recommendedName>
        <fullName evidence="3">SGNH/GDSL hydrolase family protein</fullName>
    </recommendedName>
</protein>
<dbReference type="InterPro" id="IPR036514">
    <property type="entry name" value="SGNH_hydro_sf"/>
</dbReference>
<sequence>MRKNALRKCGALVLFLLLTAALLKAVDFLLVDDVHSYSRVMLQELYAQSGQIDTLFLGSSHCYRSVDPAVVDETLGTHSFNAGSSQQLPDGSYYMLREAAEQNPIKTVYLEMFYTGYNESQSSNVPMACYLLTDSMRWNSPNRYQYLWEMGQMAALPDLLLPARHGVASPKDWLSLWKAKLTDGYQPGNYMYVTYPEEGEFYRGNGFVYTEGVAQDGFTTLQAVNTEHPLSAFGREYLTRIADYCREQGIRLVLFTAPLPSAYVANTDGYQAYVDALRTFAAKNKTIYWDFSLYRDRKMLGLGLEDFSDAHHLNGSGAEKFTAVLCDTIARDAAGEDTASLFCDTVEESLSQYADNTIFMADAAMNS</sequence>
<accession>A0A921IK03</accession>
<dbReference type="Gene3D" id="3.40.50.1110">
    <property type="entry name" value="SGNH hydrolase"/>
    <property type="match status" value="1"/>
</dbReference>
<organism evidence="1 2">
    <name type="scientific">Subdoligranulum variabile</name>
    <dbReference type="NCBI Taxonomy" id="214851"/>
    <lineage>
        <taxon>Bacteria</taxon>
        <taxon>Bacillati</taxon>
        <taxon>Bacillota</taxon>
        <taxon>Clostridia</taxon>
        <taxon>Eubacteriales</taxon>
        <taxon>Oscillospiraceae</taxon>
        <taxon>Subdoligranulum</taxon>
    </lineage>
</organism>
<evidence type="ECO:0000313" key="2">
    <source>
        <dbReference type="Proteomes" id="UP000782880"/>
    </source>
</evidence>
<evidence type="ECO:0000313" key="1">
    <source>
        <dbReference type="EMBL" id="HJG28501.1"/>
    </source>
</evidence>
<reference evidence="1" key="1">
    <citation type="journal article" date="2021" name="PeerJ">
        <title>Extensive microbial diversity within the chicken gut microbiome revealed by metagenomics and culture.</title>
        <authorList>
            <person name="Gilroy R."/>
            <person name="Ravi A."/>
            <person name="Getino M."/>
            <person name="Pursley I."/>
            <person name="Horton D.L."/>
            <person name="Alikhan N.F."/>
            <person name="Baker D."/>
            <person name="Gharbi K."/>
            <person name="Hall N."/>
            <person name="Watson M."/>
            <person name="Adriaenssens E.M."/>
            <person name="Foster-Nyarko E."/>
            <person name="Jarju S."/>
            <person name="Secka A."/>
            <person name="Antonio M."/>
            <person name="Oren A."/>
            <person name="Chaudhuri R.R."/>
            <person name="La Ragione R."/>
            <person name="Hildebrand F."/>
            <person name="Pallen M.J."/>
        </authorList>
    </citation>
    <scope>NUCLEOTIDE SEQUENCE</scope>
    <source>
        <strain evidence="1">ChiBcec21-2208</strain>
    </source>
</reference>
<comment type="caution">
    <text evidence="1">The sequence shown here is derived from an EMBL/GenBank/DDBJ whole genome shotgun (WGS) entry which is preliminary data.</text>
</comment>
<dbReference type="SUPFAM" id="SSF52266">
    <property type="entry name" value="SGNH hydrolase"/>
    <property type="match status" value="1"/>
</dbReference>